<feature type="transmembrane region" description="Helical" evidence="7">
    <location>
        <begin position="238"/>
        <end position="259"/>
    </location>
</feature>
<dbReference type="InterPro" id="IPR035906">
    <property type="entry name" value="MetI-like_sf"/>
</dbReference>
<evidence type="ECO:0000313" key="9">
    <source>
        <dbReference type="EMBL" id="SEG95254.1"/>
    </source>
</evidence>
<dbReference type="GO" id="GO:0005886">
    <property type="term" value="C:plasma membrane"/>
    <property type="evidence" value="ECO:0007669"/>
    <property type="project" value="UniProtKB-SubCell"/>
</dbReference>
<keyword evidence="6 7" id="KW-0472">Membrane</keyword>
<gene>
    <name evidence="9" type="ORF">SAMN05444920_10914</name>
</gene>
<feature type="transmembrane region" description="Helical" evidence="7">
    <location>
        <begin position="105"/>
        <end position="125"/>
    </location>
</feature>
<dbReference type="AlphaFoldDB" id="A0A1H6EEF6"/>
<evidence type="ECO:0000313" key="10">
    <source>
        <dbReference type="Proteomes" id="UP000236732"/>
    </source>
</evidence>
<evidence type="ECO:0000256" key="6">
    <source>
        <dbReference type="ARBA" id="ARBA00023136"/>
    </source>
</evidence>
<feature type="transmembrane region" description="Helical" evidence="7">
    <location>
        <begin position="137"/>
        <end position="155"/>
    </location>
</feature>
<comment type="similarity">
    <text evidence="7">Belongs to the binding-protein-dependent transport system permease family.</text>
</comment>
<comment type="subcellular location">
    <subcellularLocation>
        <location evidence="1 7">Cell membrane</location>
        <topology evidence="1 7">Multi-pass membrane protein</topology>
    </subcellularLocation>
</comment>
<dbReference type="Pfam" id="PF00528">
    <property type="entry name" value="BPD_transp_1"/>
    <property type="match status" value="1"/>
</dbReference>
<feature type="transmembrane region" description="Helical" evidence="7">
    <location>
        <begin position="72"/>
        <end position="93"/>
    </location>
</feature>
<name>A0A1H6EEF6_9ACTN</name>
<keyword evidence="3" id="KW-1003">Cell membrane</keyword>
<dbReference type="InterPro" id="IPR000515">
    <property type="entry name" value="MetI-like"/>
</dbReference>
<dbReference type="Gene3D" id="1.10.3720.10">
    <property type="entry name" value="MetI-like"/>
    <property type="match status" value="1"/>
</dbReference>
<evidence type="ECO:0000256" key="5">
    <source>
        <dbReference type="ARBA" id="ARBA00022989"/>
    </source>
</evidence>
<dbReference type="Proteomes" id="UP000236732">
    <property type="component" value="Unassembled WGS sequence"/>
</dbReference>
<protein>
    <submittedName>
        <fullName evidence="9">Raffinose/stachyose/melibiose transport system permease protein</fullName>
    </submittedName>
</protein>
<feature type="transmembrane region" description="Helical" evidence="7">
    <location>
        <begin position="188"/>
        <end position="215"/>
    </location>
</feature>
<dbReference type="PANTHER" id="PTHR43744:SF12">
    <property type="entry name" value="ABC TRANSPORTER PERMEASE PROTEIN MG189-RELATED"/>
    <property type="match status" value="1"/>
</dbReference>
<proteinExistence type="inferred from homology"/>
<evidence type="ECO:0000259" key="8">
    <source>
        <dbReference type="PROSITE" id="PS50928"/>
    </source>
</evidence>
<accession>A0A1H6EEF6</accession>
<sequence length="274" mass="30131">MILAGREAWTGRLLLVVMMAVTLLPFLSLFVTALHPSGTYPAGLAWPGDPQWGNFPRAFEAAKMGELLKSSFLIVLGVVPISILLGTMAGFAIGHLRVIGGRAVFLLFVLGLTLPFEGIITPLYYQVRDMGLLNTRWAIILPLIGLFMPFSVFWMRAHFINMPGELSESARMDGANVWQLFRRIHVPLAMPAISSLGILLFLWTWNQFLLAIVLVDDPAERTMSGALGAFQGQWGTDIPLLCAGSLLILTPTLAIFLIFQRHFVKALLQGSLKG</sequence>
<feature type="domain" description="ABC transmembrane type-1" evidence="8">
    <location>
        <begin position="68"/>
        <end position="259"/>
    </location>
</feature>
<keyword evidence="5 7" id="KW-1133">Transmembrane helix</keyword>
<dbReference type="EMBL" id="FNVT01000009">
    <property type="protein sequence ID" value="SEG95254.1"/>
    <property type="molecule type" value="Genomic_DNA"/>
</dbReference>
<keyword evidence="4 7" id="KW-0812">Transmembrane</keyword>
<dbReference type="RefSeq" id="WP_103959293.1">
    <property type="nucleotide sequence ID" value="NZ_FNVT01000009.1"/>
</dbReference>
<dbReference type="SUPFAM" id="SSF161098">
    <property type="entry name" value="MetI-like"/>
    <property type="match status" value="1"/>
</dbReference>
<dbReference type="OrthoDB" id="3521657at2"/>
<keyword evidence="2 7" id="KW-0813">Transport</keyword>
<keyword evidence="10" id="KW-1185">Reference proteome</keyword>
<feature type="transmembrane region" description="Helical" evidence="7">
    <location>
        <begin position="12"/>
        <end position="34"/>
    </location>
</feature>
<organism evidence="9 10">
    <name type="scientific">Nonomuraea solani</name>
    <dbReference type="NCBI Taxonomy" id="1144553"/>
    <lineage>
        <taxon>Bacteria</taxon>
        <taxon>Bacillati</taxon>
        <taxon>Actinomycetota</taxon>
        <taxon>Actinomycetes</taxon>
        <taxon>Streptosporangiales</taxon>
        <taxon>Streptosporangiaceae</taxon>
        <taxon>Nonomuraea</taxon>
    </lineage>
</organism>
<evidence type="ECO:0000256" key="1">
    <source>
        <dbReference type="ARBA" id="ARBA00004651"/>
    </source>
</evidence>
<dbReference type="CDD" id="cd06261">
    <property type="entry name" value="TM_PBP2"/>
    <property type="match status" value="1"/>
</dbReference>
<dbReference type="GO" id="GO:0055085">
    <property type="term" value="P:transmembrane transport"/>
    <property type="evidence" value="ECO:0007669"/>
    <property type="project" value="InterPro"/>
</dbReference>
<reference evidence="9 10" key="1">
    <citation type="submission" date="2016-10" db="EMBL/GenBank/DDBJ databases">
        <authorList>
            <person name="de Groot N.N."/>
        </authorList>
    </citation>
    <scope>NUCLEOTIDE SEQUENCE [LARGE SCALE GENOMIC DNA]</scope>
    <source>
        <strain evidence="9 10">CGMCC 4.7037</strain>
    </source>
</reference>
<evidence type="ECO:0000256" key="2">
    <source>
        <dbReference type="ARBA" id="ARBA00022448"/>
    </source>
</evidence>
<evidence type="ECO:0000256" key="3">
    <source>
        <dbReference type="ARBA" id="ARBA00022475"/>
    </source>
</evidence>
<evidence type="ECO:0000256" key="4">
    <source>
        <dbReference type="ARBA" id="ARBA00022692"/>
    </source>
</evidence>
<dbReference type="PANTHER" id="PTHR43744">
    <property type="entry name" value="ABC TRANSPORTER PERMEASE PROTEIN MG189-RELATED-RELATED"/>
    <property type="match status" value="1"/>
</dbReference>
<evidence type="ECO:0000256" key="7">
    <source>
        <dbReference type="RuleBase" id="RU363032"/>
    </source>
</evidence>
<dbReference type="PROSITE" id="PS50928">
    <property type="entry name" value="ABC_TM1"/>
    <property type="match status" value="1"/>
</dbReference>